<gene>
    <name evidence="2" type="ORF">E2C01_010717</name>
</gene>
<keyword evidence="3" id="KW-1185">Reference proteome</keyword>
<feature type="compositionally biased region" description="Low complexity" evidence="1">
    <location>
        <begin position="147"/>
        <end position="159"/>
    </location>
</feature>
<evidence type="ECO:0000313" key="3">
    <source>
        <dbReference type="Proteomes" id="UP000324222"/>
    </source>
</evidence>
<evidence type="ECO:0000313" key="2">
    <source>
        <dbReference type="EMBL" id="MPC17851.1"/>
    </source>
</evidence>
<organism evidence="2 3">
    <name type="scientific">Portunus trituberculatus</name>
    <name type="common">Swimming crab</name>
    <name type="synonym">Neptunus trituberculatus</name>
    <dbReference type="NCBI Taxonomy" id="210409"/>
    <lineage>
        <taxon>Eukaryota</taxon>
        <taxon>Metazoa</taxon>
        <taxon>Ecdysozoa</taxon>
        <taxon>Arthropoda</taxon>
        <taxon>Crustacea</taxon>
        <taxon>Multicrustacea</taxon>
        <taxon>Malacostraca</taxon>
        <taxon>Eumalacostraca</taxon>
        <taxon>Eucarida</taxon>
        <taxon>Decapoda</taxon>
        <taxon>Pleocyemata</taxon>
        <taxon>Brachyura</taxon>
        <taxon>Eubrachyura</taxon>
        <taxon>Portunoidea</taxon>
        <taxon>Portunidae</taxon>
        <taxon>Portuninae</taxon>
        <taxon>Portunus</taxon>
    </lineage>
</organism>
<name>A0A5B7D968_PORTR</name>
<reference evidence="2 3" key="1">
    <citation type="submission" date="2019-05" db="EMBL/GenBank/DDBJ databases">
        <title>Another draft genome of Portunus trituberculatus and its Hox gene families provides insights of decapod evolution.</title>
        <authorList>
            <person name="Jeong J.-H."/>
            <person name="Song I."/>
            <person name="Kim S."/>
            <person name="Choi T."/>
            <person name="Kim D."/>
            <person name="Ryu S."/>
            <person name="Kim W."/>
        </authorList>
    </citation>
    <scope>NUCLEOTIDE SEQUENCE [LARGE SCALE GENOMIC DNA]</scope>
    <source>
        <tissue evidence="2">Muscle</tissue>
    </source>
</reference>
<sequence>MGDDGLQVFQGLRWKQIFCLENFAAERVVASFAIALVGAGVVVRTGSVDGTTLLLVPSSGRSSELTSVALGGGEGASLVSRTGVTEMGVEVMEGGRVETTTRAWEVEMLRFTGRRVAREWGGEGDLLGGLSSMAGCGGVMLVGPLSSSSRPISAGGSPPRHTHVGGWRAADPQSHARGKQLPQHSAASPDFKRIIDMMCGAWGPRPCRPHARHHLLEAWVKTDFSDSHSSMGNTRKILSLSQNMKN</sequence>
<comment type="caution">
    <text evidence="2">The sequence shown here is derived from an EMBL/GenBank/DDBJ whole genome shotgun (WGS) entry which is preliminary data.</text>
</comment>
<proteinExistence type="predicted"/>
<dbReference type="AlphaFoldDB" id="A0A5B7D968"/>
<feature type="region of interest" description="Disordered" evidence="1">
    <location>
        <begin position="147"/>
        <end position="187"/>
    </location>
</feature>
<dbReference type="Proteomes" id="UP000324222">
    <property type="component" value="Unassembled WGS sequence"/>
</dbReference>
<accession>A0A5B7D968</accession>
<protein>
    <submittedName>
        <fullName evidence="2">Uncharacterized protein</fullName>
    </submittedName>
</protein>
<dbReference type="EMBL" id="VSRR010000626">
    <property type="protein sequence ID" value="MPC17851.1"/>
    <property type="molecule type" value="Genomic_DNA"/>
</dbReference>
<evidence type="ECO:0000256" key="1">
    <source>
        <dbReference type="SAM" id="MobiDB-lite"/>
    </source>
</evidence>